<proteinExistence type="predicted"/>
<gene>
    <name evidence="1" type="ORF">CYMTET_8163</name>
</gene>
<keyword evidence="2" id="KW-1185">Reference proteome</keyword>
<evidence type="ECO:0000313" key="2">
    <source>
        <dbReference type="Proteomes" id="UP001190700"/>
    </source>
</evidence>
<organism evidence="1 2">
    <name type="scientific">Cymbomonas tetramitiformis</name>
    <dbReference type="NCBI Taxonomy" id="36881"/>
    <lineage>
        <taxon>Eukaryota</taxon>
        <taxon>Viridiplantae</taxon>
        <taxon>Chlorophyta</taxon>
        <taxon>Pyramimonadophyceae</taxon>
        <taxon>Pyramimonadales</taxon>
        <taxon>Pyramimonadaceae</taxon>
        <taxon>Cymbomonas</taxon>
    </lineage>
</organism>
<accession>A0AAE0GU31</accession>
<dbReference type="AlphaFoldDB" id="A0AAE0GU31"/>
<sequence length="153" mass="16461">MLIGPPPTPATPSVGEITDVDSFALQLRVLRHLPVSGKSVTEIYETLFAKMQAAFDLLRPGYLSPAKDNAPEHWPVTPYSGRIPTKTEKERMRHLEIAVQDLTTPASDASSIAELLDSSQQDASFAENIALGVASIFTPAQVDEDAFKGIAVG</sequence>
<evidence type="ECO:0000313" key="1">
    <source>
        <dbReference type="EMBL" id="KAK3284172.1"/>
    </source>
</evidence>
<comment type="caution">
    <text evidence="1">The sequence shown here is derived from an EMBL/GenBank/DDBJ whole genome shotgun (WGS) entry which is preliminary data.</text>
</comment>
<dbReference type="EMBL" id="LGRX02002469">
    <property type="protein sequence ID" value="KAK3284172.1"/>
    <property type="molecule type" value="Genomic_DNA"/>
</dbReference>
<protein>
    <submittedName>
        <fullName evidence="1">Uncharacterized protein</fullName>
    </submittedName>
</protein>
<name>A0AAE0GU31_9CHLO</name>
<dbReference type="Proteomes" id="UP001190700">
    <property type="component" value="Unassembled WGS sequence"/>
</dbReference>
<reference evidence="1 2" key="1">
    <citation type="journal article" date="2015" name="Genome Biol. Evol.">
        <title>Comparative Genomics of a Bacterivorous Green Alga Reveals Evolutionary Causalities and Consequences of Phago-Mixotrophic Mode of Nutrition.</title>
        <authorList>
            <person name="Burns J.A."/>
            <person name="Paasch A."/>
            <person name="Narechania A."/>
            <person name="Kim E."/>
        </authorList>
    </citation>
    <scope>NUCLEOTIDE SEQUENCE [LARGE SCALE GENOMIC DNA]</scope>
    <source>
        <strain evidence="1 2">PLY_AMNH</strain>
    </source>
</reference>